<evidence type="ECO:0000313" key="4">
    <source>
        <dbReference type="Proteomes" id="UP000738349"/>
    </source>
</evidence>
<name>A0A9P9II75_9HYPO</name>
<protein>
    <recommendedName>
        <fullName evidence="5">Terpene utilization protein AtuA</fullName>
    </recommendedName>
</protein>
<dbReference type="InterPro" id="IPR010839">
    <property type="entry name" value="AtuA_N"/>
</dbReference>
<dbReference type="AlphaFoldDB" id="A0A9P9II75"/>
<evidence type="ECO:0000259" key="1">
    <source>
        <dbReference type="Pfam" id="PF07287"/>
    </source>
</evidence>
<feature type="domain" description="Acyclic terpene utilisation N-terminal" evidence="1">
    <location>
        <begin position="5"/>
        <end position="484"/>
    </location>
</feature>
<evidence type="ECO:0000313" key="3">
    <source>
        <dbReference type="EMBL" id="KAH7120484.1"/>
    </source>
</evidence>
<dbReference type="PANTHER" id="PTHR47708">
    <property type="match status" value="1"/>
</dbReference>
<evidence type="ECO:0000259" key="2">
    <source>
        <dbReference type="Pfam" id="PF23544"/>
    </source>
</evidence>
<evidence type="ECO:0008006" key="5">
    <source>
        <dbReference type="Google" id="ProtNLM"/>
    </source>
</evidence>
<keyword evidence="4" id="KW-1185">Reference proteome</keyword>
<dbReference type="Proteomes" id="UP000738349">
    <property type="component" value="Unassembled WGS sequence"/>
</dbReference>
<dbReference type="PANTHER" id="PTHR47708:SF2">
    <property type="entry name" value="SI:CH73-132F6.5"/>
    <property type="match status" value="1"/>
</dbReference>
<proteinExistence type="predicted"/>
<organism evidence="3 4">
    <name type="scientific">Dactylonectria macrodidyma</name>
    <dbReference type="NCBI Taxonomy" id="307937"/>
    <lineage>
        <taxon>Eukaryota</taxon>
        <taxon>Fungi</taxon>
        <taxon>Dikarya</taxon>
        <taxon>Ascomycota</taxon>
        <taxon>Pezizomycotina</taxon>
        <taxon>Sordariomycetes</taxon>
        <taxon>Hypocreomycetidae</taxon>
        <taxon>Hypocreales</taxon>
        <taxon>Nectriaceae</taxon>
        <taxon>Dactylonectria</taxon>
    </lineage>
</organism>
<accession>A0A9P9II75</accession>
<dbReference type="Pfam" id="PF07287">
    <property type="entry name" value="AtuA"/>
    <property type="match status" value="1"/>
</dbReference>
<dbReference type="Pfam" id="PF23544">
    <property type="entry name" value="AtuA_ferredoxin"/>
    <property type="match status" value="1"/>
</dbReference>
<dbReference type="InterPro" id="IPR056362">
    <property type="entry name" value="AtuA-like_ferredoxin_dom"/>
</dbReference>
<feature type="domain" description="AtuA-like ferredoxin-fold" evidence="2">
    <location>
        <begin position="533"/>
        <end position="628"/>
    </location>
</feature>
<sequence length="645" mass="68363">MGCQIRIGCYSAFWGDSPTAARQLVEAEDGNLDYLVADYLAEVTMGLLARASRAGAKPASAKRPPGYIAEFATLVLEPLLPQILEKRIKVITNAGGLDPVGLKELIEKLAARKGMAGVVKVAAVYGDDILEQKNELLKSKALTPFNPLNADGADEPMFGGTDQMLSLNAYIGAEAITKALASGANIIVTGRCVDSALVLAPLAHEFSWDFARLDDQPTLDRLASASLAGHILECGAQATGGNFTDWQLSAGSSHGGWSNMGYPIATFQEDGTFTISKPANTGGLVTRHTVGEQMLYEVLDPENYILPDVVVDLSKVTLEQVDIDKVTVAGVRGKPPTEWLKCTAVRQTGYRIAADLVLFGADAESKAAALGKAIVQRAKNVAKIELRSAGKPDDLQGFESKVITIGAEHSFPPRVTKAEVREVVVRVVAKHTSRHVLDVLSREATSFGTSSAPGITMLGSGRAKVSPNFLASSTLVHRTSVVPKLSIGKSVLEVPFATKGCKPVVPSTSAITFNYIASKARHENPDDTAGRLRLLDVAVGRSGDKGDNANIAFIARTPATYPYLRDQVTPEVIASTLGHFLQPGSVVTRYDVPGVLAINFVVTKCLGGGGLDSLSLDRQGKGYAQICLASIGIEVPPHITSQVKL</sequence>
<reference evidence="3" key="1">
    <citation type="journal article" date="2021" name="Nat. Commun.">
        <title>Genetic determinants of endophytism in the Arabidopsis root mycobiome.</title>
        <authorList>
            <person name="Mesny F."/>
            <person name="Miyauchi S."/>
            <person name="Thiergart T."/>
            <person name="Pickel B."/>
            <person name="Atanasova L."/>
            <person name="Karlsson M."/>
            <person name="Huettel B."/>
            <person name="Barry K.W."/>
            <person name="Haridas S."/>
            <person name="Chen C."/>
            <person name="Bauer D."/>
            <person name="Andreopoulos W."/>
            <person name="Pangilinan J."/>
            <person name="LaButti K."/>
            <person name="Riley R."/>
            <person name="Lipzen A."/>
            <person name="Clum A."/>
            <person name="Drula E."/>
            <person name="Henrissat B."/>
            <person name="Kohler A."/>
            <person name="Grigoriev I.V."/>
            <person name="Martin F.M."/>
            <person name="Hacquard S."/>
        </authorList>
    </citation>
    <scope>NUCLEOTIDE SEQUENCE</scope>
    <source>
        <strain evidence="3">MPI-CAGE-AT-0147</strain>
    </source>
</reference>
<comment type="caution">
    <text evidence="3">The sequence shown here is derived from an EMBL/GenBank/DDBJ whole genome shotgun (WGS) entry which is preliminary data.</text>
</comment>
<gene>
    <name evidence="3" type="ORF">EDB81DRAFT_231807</name>
</gene>
<dbReference type="EMBL" id="JAGMUV010000025">
    <property type="protein sequence ID" value="KAH7120484.1"/>
    <property type="molecule type" value="Genomic_DNA"/>
</dbReference>
<dbReference type="OrthoDB" id="10265871at2759"/>